<dbReference type="RefSeq" id="WP_109568586.1">
    <property type="nucleotide sequence ID" value="NZ_CP029463.1"/>
</dbReference>
<evidence type="ECO:0000256" key="17">
    <source>
        <dbReference type="ARBA" id="ARBA00032510"/>
    </source>
</evidence>
<evidence type="ECO:0000256" key="15">
    <source>
        <dbReference type="ARBA" id="ARBA00030048"/>
    </source>
</evidence>
<evidence type="ECO:0000256" key="14">
    <source>
        <dbReference type="ARBA" id="ARBA00022909"/>
    </source>
</evidence>
<evidence type="ECO:0000256" key="20">
    <source>
        <dbReference type="ARBA" id="ARBA00049035"/>
    </source>
</evidence>
<dbReference type="AlphaFoldDB" id="A0A2U8QSP6"/>
<accession>A0A2U8QSP6</accession>
<dbReference type="SUPFAM" id="SSF53623">
    <property type="entry name" value="MurD-like peptide ligases, catalytic domain"/>
    <property type="match status" value="1"/>
</dbReference>
<dbReference type="GO" id="GO:0046872">
    <property type="term" value="F:metal ion binding"/>
    <property type="evidence" value="ECO:0007669"/>
    <property type="project" value="UniProtKB-KW"/>
</dbReference>
<evidence type="ECO:0000256" key="5">
    <source>
        <dbReference type="ARBA" id="ARBA00008276"/>
    </source>
</evidence>
<comment type="pathway">
    <text evidence="3">Cofactor biosynthesis; tetrahydrofolate biosynthesis; 7,8-dihydrofolate from 2-amino-4-hydroxy-6-hydroxymethyl-7,8-dihydropteridine diphosphate and 4-aminobenzoate: step 2/2.</text>
</comment>
<keyword evidence="25" id="KW-1185">Reference proteome</keyword>
<dbReference type="FunFam" id="3.40.1190.10:FF:000011">
    <property type="entry name" value="Folylpolyglutamate synthase/dihydrofolate synthase"/>
    <property type="match status" value="1"/>
</dbReference>
<evidence type="ECO:0000256" key="11">
    <source>
        <dbReference type="ARBA" id="ARBA00022741"/>
    </source>
</evidence>
<evidence type="ECO:0000313" key="24">
    <source>
        <dbReference type="EMBL" id="AWM13183.1"/>
    </source>
</evidence>
<dbReference type="InterPro" id="IPR001645">
    <property type="entry name" value="Folylpolyglutamate_synth"/>
</dbReference>
<name>A0A2U8QSP6_9FLAO</name>
<comment type="cofactor">
    <cofactor evidence="1">
        <name>Mg(2+)</name>
        <dbReference type="ChEBI" id="CHEBI:18420"/>
    </cofactor>
</comment>
<keyword evidence="12" id="KW-0067">ATP-binding</keyword>
<dbReference type="Pfam" id="PF08245">
    <property type="entry name" value="Mur_ligase_M"/>
    <property type="match status" value="1"/>
</dbReference>
<dbReference type="OrthoDB" id="9809356at2"/>
<feature type="domain" description="Mur ligase C-terminal" evidence="22">
    <location>
        <begin position="279"/>
        <end position="396"/>
    </location>
</feature>
<dbReference type="EMBL" id="CP029463">
    <property type="protein sequence ID" value="AWM13183.1"/>
    <property type="molecule type" value="Genomic_DNA"/>
</dbReference>
<evidence type="ECO:0000256" key="6">
    <source>
        <dbReference type="ARBA" id="ARBA00013023"/>
    </source>
</evidence>
<comment type="similarity">
    <text evidence="5">Belongs to the folylpolyglutamate synthase family.</text>
</comment>
<dbReference type="InterPro" id="IPR036615">
    <property type="entry name" value="Mur_ligase_C_dom_sf"/>
</dbReference>
<comment type="catalytic activity">
    <reaction evidence="19">
        <text>10-formyltetrahydrofolyl-(gamma-L-Glu)(n) + L-glutamate + ATP = 10-formyltetrahydrofolyl-(gamma-L-Glu)(n+1) + ADP + phosphate + H(+)</text>
        <dbReference type="Rhea" id="RHEA:51904"/>
        <dbReference type="Rhea" id="RHEA-COMP:13088"/>
        <dbReference type="Rhea" id="RHEA-COMP:14300"/>
        <dbReference type="ChEBI" id="CHEBI:15378"/>
        <dbReference type="ChEBI" id="CHEBI:29985"/>
        <dbReference type="ChEBI" id="CHEBI:30616"/>
        <dbReference type="ChEBI" id="CHEBI:43474"/>
        <dbReference type="ChEBI" id="CHEBI:134413"/>
        <dbReference type="ChEBI" id="CHEBI:456216"/>
        <dbReference type="EC" id="6.3.2.17"/>
    </reaction>
</comment>
<dbReference type="PIRSF" id="PIRSF001563">
    <property type="entry name" value="Folylpolyglu_synth"/>
    <property type="match status" value="1"/>
</dbReference>
<sequence length="404" mass="45774">MNYTETTEWLFQQLPMFQSKGATAYKADLKGIHLLCNHLNSPQKYFKSIHIAGTNGKGSTSSMLASIFQEAGFKVGLYTSPHLKDYRERIKINGKKIGKDYVTNFVAENKEFFEQYKPSFFEMTTALAFDYFAHEKVDVAIIEAGLGGRLDSTNHIDPLLAIITNIGMDHKQYLGDTLAQIAYEKAGIIKSRIPVVIGEYTSETKPVFEQRAEEKLAELHYAQDKHFPHYDSDLKGNYQEKNIRTVLTAISILQKYFTIAKQDIVNGLKHVVHNTGLQGRWQELHKKPLVVCDVAHNVDGLRYVIDQIKEQTYKKLHIVLGFVKDKDLNEILPLFPVDAHYYFVCPNIERGLDAEELKLEANKIGLKGEKFNSVAEGYEKALALANEKDMIFVGGSTFVVAEIL</sequence>
<feature type="domain" description="Mur ligase central" evidence="23">
    <location>
        <begin position="51"/>
        <end position="244"/>
    </location>
</feature>
<keyword evidence="14" id="KW-0289">Folate biosynthesis</keyword>
<dbReference type="Gene3D" id="3.90.190.20">
    <property type="entry name" value="Mur ligase, C-terminal domain"/>
    <property type="match status" value="1"/>
</dbReference>
<evidence type="ECO:0000256" key="13">
    <source>
        <dbReference type="ARBA" id="ARBA00022842"/>
    </source>
</evidence>
<comment type="catalytic activity">
    <reaction evidence="21">
        <text>7,8-dihydropteroate + L-glutamate + ATP = 7,8-dihydrofolate + ADP + phosphate + H(+)</text>
        <dbReference type="Rhea" id="RHEA:23584"/>
        <dbReference type="ChEBI" id="CHEBI:15378"/>
        <dbReference type="ChEBI" id="CHEBI:17839"/>
        <dbReference type="ChEBI" id="CHEBI:29985"/>
        <dbReference type="ChEBI" id="CHEBI:30616"/>
        <dbReference type="ChEBI" id="CHEBI:43474"/>
        <dbReference type="ChEBI" id="CHEBI:57451"/>
        <dbReference type="ChEBI" id="CHEBI:456216"/>
        <dbReference type="EC" id="6.3.2.12"/>
    </reaction>
</comment>
<dbReference type="InterPro" id="IPR004101">
    <property type="entry name" value="Mur_ligase_C"/>
</dbReference>
<evidence type="ECO:0000256" key="19">
    <source>
        <dbReference type="ARBA" id="ARBA00047808"/>
    </source>
</evidence>
<dbReference type="GO" id="GO:0046656">
    <property type="term" value="P:folic acid biosynthetic process"/>
    <property type="evidence" value="ECO:0007669"/>
    <property type="project" value="UniProtKB-KW"/>
</dbReference>
<dbReference type="NCBIfam" id="TIGR01499">
    <property type="entry name" value="folC"/>
    <property type="match status" value="1"/>
</dbReference>
<dbReference type="GO" id="GO:0004326">
    <property type="term" value="F:tetrahydrofolylpolyglutamate synthase activity"/>
    <property type="evidence" value="ECO:0007669"/>
    <property type="project" value="UniProtKB-EC"/>
</dbReference>
<evidence type="ECO:0000256" key="10">
    <source>
        <dbReference type="ARBA" id="ARBA00022723"/>
    </source>
</evidence>
<keyword evidence="13" id="KW-0460">Magnesium</keyword>
<dbReference type="PANTHER" id="PTHR11136">
    <property type="entry name" value="FOLYLPOLYGLUTAMATE SYNTHASE-RELATED"/>
    <property type="match status" value="1"/>
</dbReference>
<evidence type="ECO:0000256" key="3">
    <source>
        <dbReference type="ARBA" id="ARBA00004799"/>
    </source>
</evidence>
<keyword evidence="10" id="KW-0479">Metal-binding</keyword>
<dbReference type="Proteomes" id="UP000245429">
    <property type="component" value="Chromosome"/>
</dbReference>
<dbReference type="Gene3D" id="3.40.1190.10">
    <property type="entry name" value="Mur-like, catalytic domain"/>
    <property type="match status" value="1"/>
</dbReference>
<evidence type="ECO:0000256" key="12">
    <source>
        <dbReference type="ARBA" id="ARBA00022840"/>
    </source>
</evidence>
<comment type="pathway">
    <text evidence="4">Cofactor biosynthesis; tetrahydrofolylpolyglutamate biosynthesis.</text>
</comment>
<dbReference type="Pfam" id="PF02875">
    <property type="entry name" value="Mur_ligase_C"/>
    <property type="match status" value="1"/>
</dbReference>
<evidence type="ECO:0000313" key="25">
    <source>
        <dbReference type="Proteomes" id="UP000245429"/>
    </source>
</evidence>
<dbReference type="InterPro" id="IPR013221">
    <property type="entry name" value="Mur_ligase_cen"/>
</dbReference>
<evidence type="ECO:0000256" key="16">
    <source>
        <dbReference type="ARBA" id="ARBA00030592"/>
    </source>
</evidence>
<dbReference type="SUPFAM" id="SSF53244">
    <property type="entry name" value="MurD-like peptide ligases, peptide-binding domain"/>
    <property type="match status" value="1"/>
</dbReference>
<comment type="catalytic activity">
    <reaction evidence="20">
        <text>(6R)-5,10-methylenetetrahydrofolyl-(gamma-L-Glu)(n) + L-glutamate + ATP = (6R)-5,10-methylenetetrahydrofolyl-(gamma-L-Glu)(n+1) + ADP + phosphate + H(+)</text>
        <dbReference type="Rhea" id="RHEA:51912"/>
        <dbReference type="Rhea" id="RHEA-COMP:13257"/>
        <dbReference type="Rhea" id="RHEA-COMP:13258"/>
        <dbReference type="ChEBI" id="CHEBI:15378"/>
        <dbReference type="ChEBI" id="CHEBI:29985"/>
        <dbReference type="ChEBI" id="CHEBI:30616"/>
        <dbReference type="ChEBI" id="CHEBI:43474"/>
        <dbReference type="ChEBI" id="CHEBI:136572"/>
        <dbReference type="ChEBI" id="CHEBI:456216"/>
        <dbReference type="EC" id="6.3.2.17"/>
    </reaction>
</comment>
<dbReference type="GO" id="GO:0005737">
    <property type="term" value="C:cytoplasm"/>
    <property type="evidence" value="ECO:0007669"/>
    <property type="project" value="TreeGrafter"/>
</dbReference>
<evidence type="ECO:0000256" key="21">
    <source>
        <dbReference type="ARBA" id="ARBA00049161"/>
    </source>
</evidence>
<dbReference type="PANTHER" id="PTHR11136:SF0">
    <property type="entry name" value="DIHYDROFOLATE SYNTHETASE-RELATED"/>
    <property type="match status" value="1"/>
</dbReference>
<keyword evidence="9" id="KW-0436">Ligase</keyword>
<dbReference type="EC" id="6.3.2.12" evidence="6"/>
<dbReference type="GO" id="GO:0008841">
    <property type="term" value="F:dihydrofolate synthase activity"/>
    <property type="evidence" value="ECO:0007669"/>
    <property type="project" value="UniProtKB-EC"/>
</dbReference>
<reference evidence="24 25" key="1">
    <citation type="submission" date="2018-05" db="EMBL/GenBank/DDBJ databases">
        <title>Flavobacterium sp. MEBiC07310.</title>
        <authorList>
            <person name="Baek K."/>
        </authorList>
    </citation>
    <scope>NUCLEOTIDE SEQUENCE [LARGE SCALE GENOMIC DNA]</scope>
    <source>
        <strain evidence="24 25">MEBiC07310</strain>
    </source>
</reference>
<evidence type="ECO:0000256" key="9">
    <source>
        <dbReference type="ARBA" id="ARBA00022598"/>
    </source>
</evidence>
<protein>
    <recommendedName>
        <fullName evidence="8">Dihydrofolate synthase/folylpolyglutamate synthase</fullName>
        <ecNumber evidence="6">6.3.2.12</ecNumber>
        <ecNumber evidence="7">6.3.2.17</ecNumber>
    </recommendedName>
    <alternativeName>
        <fullName evidence="17">Folylpoly-gamma-glutamate synthetase-dihydrofolate synthetase</fullName>
    </alternativeName>
    <alternativeName>
        <fullName evidence="15">Folylpolyglutamate synthetase</fullName>
    </alternativeName>
    <alternativeName>
        <fullName evidence="16">Tetrahydrofolylpolyglutamate synthase</fullName>
    </alternativeName>
</protein>
<evidence type="ECO:0000256" key="2">
    <source>
        <dbReference type="ARBA" id="ARBA00002714"/>
    </source>
</evidence>
<evidence type="ECO:0000256" key="1">
    <source>
        <dbReference type="ARBA" id="ARBA00001946"/>
    </source>
</evidence>
<gene>
    <name evidence="24" type="ORF">DI487_04385</name>
</gene>
<comment type="catalytic activity">
    <reaction evidence="18">
        <text>(6S)-5,6,7,8-tetrahydrofolyl-(gamma-L-Glu)(n) + L-glutamate + ATP = (6S)-5,6,7,8-tetrahydrofolyl-(gamma-L-Glu)(n+1) + ADP + phosphate + H(+)</text>
        <dbReference type="Rhea" id="RHEA:10580"/>
        <dbReference type="Rhea" id="RHEA-COMP:14738"/>
        <dbReference type="Rhea" id="RHEA-COMP:14740"/>
        <dbReference type="ChEBI" id="CHEBI:15378"/>
        <dbReference type="ChEBI" id="CHEBI:29985"/>
        <dbReference type="ChEBI" id="CHEBI:30616"/>
        <dbReference type="ChEBI" id="CHEBI:43474"/>
        <dbReference type="ChEBI" id="CHEBI:141005"/>
        <dbReference type="ChEBI" id="CHEBI:456216"/>
        <dbReference type="EC" id="6.3.2.17"/>
    </reaction>
</comment>
<comment type="function">
    <text evidence="2">Functions in two distinct reactions of the de novo folate biosynthetic pathway. Catalyzes the addition of a glutamate residue to dihydropteroate (7,8-dihydropteroate or H2Pte) to form dihydrofolate (7,8-dihydrofolate monoglutamate or H2Pte-Glu). Also catalyzes successive additions of L-glutamate to tetrahydrofolate or 10-formyltetrahydrofolate or 5,10-methylenetetrahydrofolate, leading to folylpolyglutamate derivatives.</text>
</comment>
<dbReference type="KEGG" id="fse:DI487_04385"/>
<proteinExistence type="inferred from homology"/>
<evidence type="ECO:0000256" key="7">
    <source>
        <dbReference type="ARBA" id="ARBA00013025"/>
    </source>
</evidence>
<evidence type="ECO:0000256" key="18">
    <source>
        <dbReference type="ARBA" id="ARBA00047493"/>
    </source>
</evidence>
<keyword evidence="11" id="KW-0547">Nucleotide-binding</keyword>
<dbReference type="EC" id="6.3.2.17" evidence="7"/>
<dbReference type="GO" id="GO:0005524">
    <property type="term" value="F:ATP binding"/>
    <property type="evidence" value="ECO:0007669"/>
    <property type="project" value="UniProtKB-KW"/>
</dbReference>
<organism evidence="24 25">
    <name type="scientific">Flavobacterium sediminis</name>
    <dbReference type="NCBI Taxonomy" id="2201181"/>
    <lineage>
        <taxon>Bacteria</taxon>
        <taxon>Pseudomonadati</taxon>
        <taxon>Bacteroidota</taxon>
        <taxon>Flavobacteriia</taxon>
        <taxon>Flavobacteriales</taxon>
        <taxon>Flavobacteriaceae</taxon>
        <taxon>Flavobacterium</taxon>
    </lineage>
</organism>
<dbReference type="InterPro" id="IPR036565">
    <property type="entry name" value="Mur-like_cat_sf"/>
</dbReference>
<evidence type="ECO:0000256" key="4">
    <source>
        <dbReference type="ARBA" id="ARBA00005150"/>
    </source>
</evidence>
<evidence type="ECO:0000259" key="22">
    <source>
        <dbReference type="Pfam" id="PF02875"/>
    </source>
</evidence>
<evidence type="ECO:0000259" key="23">
    <source>
        <dbReference type="Pfam" id="PF08245"/>
    </source>
</evidence>
<evidence type="ECO:0000256" key="8">
    <source>
        <dbReference type="ARBA" id="ARBA00019357"/>
    </source>
</evidence>